<dbReference type="EMBL" id="DXIQ01000031">
    <property type="protein sequence ID" value="HIV38403.1"/>
    <property type="molecule type" value="Genomic_DNA"/>
</dbReference>
<gene>
    <name evidence="14" type="ORF">H9747_05295</name>
</gene>
<comment type="subcellular location">
    <subcellularLocation>
        <location evidence="2">Cell membrane</location>
        <topology evidence="2">Multi-pass membrane protein</topology>
    </subcellularLocation>
</comment>
<dbReference type="GO" id="GO:0015297">
    <property type="term" value="F:antiporter activity"/>
    <property type="evidence" value="ECO:0007669"/>
    <property type="project" value="UniProtKB-KW"/>
</dbReference>
<evidence type="ECO:0000256" key="11">
    <source>
        <dbReference type="ARBA" id="ARBA00023136"/>
    </source>
</evidence>
<feature type="transmembrane region" description="Helical" evidence="13">
    <location>
        <begin position="104"/>
        <end position="125"/>
    </location>
</feature>
<dbReference type="GO" id="GO:0042910">
    <property type="term" value="F:xenobiotic transmembrane transporter activity"/>
    <property type="evidence" value="ECO:0007669"/>
    <property type="project" value="InterPro"/>
</dbReference>
<evidence type="ECO:0000256" key="1">
    <source>
        <dbReference type="ARBA" id="ARBA00003408"/>
    </source>
</evidence>
<comment type="caution">
    <text evidence="14">The sequence shown here is derived from an EMBL/GenBank/DDBJ whole genome shotgun (WGS) entry which is preliminary data.</text>
</comment>
<keyword evidence="10" id="KW-0406">Ion transport</keyword>
<evidence type="ECO:0000256" key="4">
    <source>
        <dbReference type="ARBA" id="ARBA00020268"/>
    </source>
</evidence>
<keyword evidence="8 13" id="KW-0812">Transmembrane</keyword>
<evidence type="ECO:0000256" key="3">
    <source>
        <dbReference type="ARBA" id="ARBA00010199"/>
    </source>
</evidence>
<dbReference type="AlphaFoldDB" id="A0A9D1PC47"/>
<sequence length="462" mass="50383">MNVLLNKIIEPENQIREEQKVFSNQALKIMLVPLFMEQLLSVLVGVADTFMVSYAGEAAVSGVSLVNMFNTVFLFLFSALAAGGSVVVSQYIGSREKEKSSLSAGQLVMISTLFSLVLMAVILLLNRRLLGLLFGEVEGDVMEACVTYLRISAYSYPAIAIYNAGAAIYRSMGKTNVTMYLSLAANGINVAGNAIGVFFLHAGVAGVAYPSLISRSFSGVVIIILCFKKSNEVYLVWRKILCWKGNMIRKILGIAVPNGIENGLFQLIKVALSSITALFGTVQIAANGVAQSFWSVAALMGTALGLAFITVIGQCMGAGDRQAADYYMRKLLRITFLASVVWNGLILLISPLVLQGYALSPQARKLTFVLILIHNIFNALFYPLSGALSNGLRAAGDVKFTMYVSIFSTIFCRVVFSVIFGIWMDLGVISVAFAMCLDWGVRALLFWIRFKKGKWKEFRVIG</sequence>
<evidence type="ECO:0000256" key="7">
    <source>
        <dbReference type="ARBA" id="ARBA00022475"/>
    </source>
</evidence>
<reference evidence="14" key="2">
    <citation type="submission" date="2021-04" db="EMBL/GenBank/DDBJ databases">
        <authorList>
            <person name="Gilroy R."/>
        </authorList>
    </citation>
    <scope>NUCLEOTIDE SEQUENCE</scope>
    <source>
        <strain evidence="14">CHK195-9823</strain>
    </source>
</reference>
<feature type="transmembrane region" description="Helical" evidence="13">
    <location>
        <begin position="181"/>
        <end position="201"/>
    </location>
</feature>
<name>A0A9D1PC47_9FIRM</name>
<keyword evidence="6" id="KW-0050">Antiport</keyword>
<dbReference type="PANTHER" id="PTHR43298">
    <property type="entry name" value="MULTIDRUG RESISTANCE PROTEIN NORM-RELATED"/>
    <property type="match status" value="1"/>
</dbReference>
<organism evidence="14 15">
    <name type="scientific">Candidatus Blautia stercorigallinarum</name>
    <dbReference type="NCBI Taxonomy" id="2838501"/>
    <lineage>
        <taxon>Bacteria</taxon>
        <taxon>Bacillati</taxon>
        <taxon>Bacillota</taxon>
        <taxon>Clostridia</taxon>
        <taxon>Lachnospirales</taxon>
        <taxon>Lachnospiraceae</taxon>
        <taxon>Blautia</taxon>
    </lineage>
</organism>
<dbReference type="InterPro" id="IPR002528">
    <property type="entry name" value="MATE_fam"/>
</dbReference>
<evidence type="ECO:0000256" key="13">
    <source>
        <dbReference type="SAM" id="Phobius"/>
    </source>
</evidence>
<feature type="transmembrane region" description="Helical" evidence="13">
    <location>
        <begin position="292"/>
        <end position="313"/>
    </location>
</feature>
<dbReference type="GO" id="GO:0005886">
    <property type="term" value="C:plasma membrane"/>
    <property type="evidence" value="ECO:0007669"/>
    <property type="project" value="UniProtKB-SubCell"/>
</dbReference>
<keyword evidence="5" id="KW-0813">Transport</keyword>
<dbReference type="InterPro" id="IPR048279">
    <property type="entry name" value="MdtK-like"/>
</dbReference>
<evidence type="ECO:0000256" key="12">
    <source>
        <dbReference type="ARBA" id="ARBA00031636"/>
    </source>
</evidence>
<evidence type="ECO:0000256" key="6">
    <source>
        <dbReference type="ARBA" id="ARBA00022449"/>
    </source>
</evidence>
<feature type="transmembrane region" description="Helical" evidence="13">
    <location>
        <begin position="429"/>
        <end position="448"/>
    </location>
</feature>
<keyword evidence="11 13" id="KW-0472">Membrane</keyword>
<feature type="transmembrane region" description="Helical" evidence="13">
    <location>
        <begin position="334"/>
        <end position="354"/>
    </location>
</feature>
<feature type="transmembrane region" description="Helical" evidence="13">
    <location>
        <begin position="29"/>
        <end position="52"/>
    </location>
</feature>
<feature type="transmembrane region" description="Helical" evidence="13">
    <location>
        <begin position="267"/>
        <end position="286"/>
    </location>
</feature>
<feature type="transmembrane region" description="Helical" evidence="13">
    <location>
        <begin position="366"/>
        <end position="388"/>
    </location>
</feature>
<feature type="transmembrane region" description="Helical" evidence="13">
    <location>
        <begin position="400"/>
        <end position="423"/>
    </location>
</feature>
<keyword evidence="9 13" id="KW-1133">Transmembrane helix</keyword>
<proteinExistence type="inferred from homology"/>
<feature type="transmembrane region" description="Helical" evidence="13">
    <location>
        <begin position="72"/>
        <end position="92"/>
    </location>
</feature>
<evidence type="ECO:0000256" key="10">
    <source>
        <dbReference type="ARBA" id="ARBA00023065"/>
    </source>
</evidence>
<dbReference type="Proteomes" id="UP000886814">
    <property type="component" value="Unassembled WGS sequence"/>
</dbReference>
<protein>
    <recommendedName>
        <fullName evidence="4">Probable multidrug resistance protein NorM</fullName>
    </recommendedName>
    <alternativeName>
        <fullName evidence="12">Multidrug-efflux transporter</fullName>
    </alternativeName>
</protein>
<accession>A0A9D1PC47</accession>
<comment type="similarity">
    <text evidence="3">Belongs to the multi antimicrobial extrusion (MATE) (TC 2.A.66.1) family.</text>
</comment>
<dbReference type="PANTHER" id="PTHR43298:SF2">
    <property type="entry name" value="FMN_FAD EXPORTER YEEO-RELATED"/>
    <property type="match status" value="1"/>
</dbReference>
<evidence type="ECO:0000256" key="5">
    <source>
        <dbReference type="ARBA" id="ARBA00022448"/>
    </source>
</evidence>
<keyword evidence="7" id="KW-1003">Cell membrane</keyword>
<dbReference type="Pfam" id="PF01554">
    <property type="entry name" value="MatE"/>
    <property type="match status" value="2"/>
</dbReference>
<comment type="function">
    <text evidence="1">Multidrug efflux pump.</text>
</comment>
<dbReference type="InterPro" id="IPR050222">
    <property type="entry name" value="MATE_MdtK"/>
</dbReference>
<evidence type="ECO:0000256" key="9">
    <source>
        <dbReference type="ARBA" id="ARBA00022989"/>
    </source>
</evidence>
<reference evidence="14" key="1">
    <citation type="journal article" date="2021" name="PeerJ">
        <title>Extensive microbial diversity within the chicken gut microbiome revealed by metagenomics and culture.</title>
        <authorList>
            <person name="Gilroy R."/>
            <person name="Ravi A."/>
            <person name="Getino M."/>
            <person name="Pursley I."/>
            <person name="Horton D.L."/>
            <person name="Alikhan N.F."/>
            <person name="Baker D."/>
            <person name="Gharbi K."/>
            <person name="Hall N."/>
            <person name="Watson M."/>
            <person name="Adriaenssens E.M."/>
            <person name="Foster-Nyarko E."/>
            <person name="Jarju S."/>
            <person name="Secka A."/>
            <person name="Antonio M."/>
            <person name="Oren A."/>
            <person name="Chaudhuri R.R."/>
            <person name="La Ragione R."/>
            <person name="Hildebrand F."/>
            <person name="Pallen M.J."/>
        </authorList>
    </citation>
    <scope>NUCLEOTIDE SEQUENCE</scope>
    <source>
        <strain evidence="14">CHK195-9823</strain>
    </source>
</reference>
<dbReference type="NCBIfam" id="TIGR00797">
    <property type="entry name" value="matE"/>
    <property type="match status" value="1"/>
</dbReference>
<evidence type="ECO:0000256" key="8">
    <source>
        <dbReference type="ARBA" id="ARBA00022692"/>
    </source>
</evidence>
<feature type="transmembrane region" description="Helical" evidence="13">
    <location>
        <begin position="151"/>
        <end position="169"/>
    </location>
</feature>
<feature type="transmembrane region" description="Helical" evidence="13">
    <location>
        <begin position="207"/>
        <end position="227"/>
    </location>
</feature>
<evidence type="ECO:0000313" key="14">
    <source>
        <dbReference type="EMBL" id="HIV38403.1"/>
    </source>
</evidence>
<dbReference type="PIRSF" id="PIRSF006603">
    <property type="entry name" value="DinF"/>
    <property type="match status" value="1"/>
</dbReference>
<evidence type="ECO:0000313" key="15">
    <source>
        <dbReference type="Proteomes" id="UP000886814"/>
    </source>
</evidence>
<evidence type="ECO:0000256" key="2">
    <source>
        <dbReference type="ARBA" id="ARBA00004651"/>
    </source>
</evidence>
<dbReference type="GO" id="GO:0006811">
    <property type="term" value="P:monoatomic ion transport"/>
    <property type="evidence" value="ECO:0007669"/>
    <property type="project" value="UniProtKB-KW"/>
</dbReference>